<name>A0A1W9ZL74_MYCAI</name>
<dbReference type="Proteomes" id="UP000192707">
    <property type="component" value="Unassembled WGS sequence"/>
</dbReference>
<gene>
    <name evidence="1" type="ORF">BST14_08120</name>
</gene>
<protein>
    <submittedName>
        <fullName evidence="1">Uncharacterized protein</fullName>
    </submittedName>
</protein>
<comment type="caution">
    <text evidence="1">The sequence shown here is derived from an EMBL/GenBank/DDBJ whole genome shotgun (WGS) entry which is preliminary data.</text>
</comment>
<dbReference type="RefSeq" id="WP_083063984.1">
    <property type="nucleotide sequence ID" value="NZ_MVHG01000012.1"/>
</dbReference>
<proteinExistence type="predicted"/>
<evidence type="ECO:0000313" key="2">
    <source>
        <dbReference type="Proteomes" id="UP000192707"/>
    </source>
</evidence>
<dbReference type="EMBL" id="MVHG01000012">
    <property type="protein sequence ID" value="ORA18084.1"/>
    <property type="molecule type" value="Genomic_DNA"/>
</dbReference>
<keyword evidence="2" id="KW-1185">Reference proteome</keyword>
<sequence>MAWEWIGTSAVGIAGIVGTWFTGKQSRDQALATLREQLGHDRLQAREAREQERLERAYLELLKMAERVGQWAQTVYPFIQFGPLPDTPLPSLEVQADTAALVAAFGSNEVREKAEAWRAVARDMIAQADLVPWQDEHPESLPPGERIARAKIHELRPDEKRARDALGAQVRSELAFGYRSTGELRSGQSTPRESPEL</sequence>
<reference evidence="1 2" key="1">
    <citation type="submission" date="2016-12" db="EMBL/GenBank/DDBJ databases">
        <title>The new phylogeny of genus Mycobacterium.</title>
        <authorList>
            <person name="Tortoli E."/>
            <person name="Trovato A."/>
            <person name="Cirillo D.M."/>
        </authorList>
    </citation>
    <scope>NUCLEOTIDE SEQUENCE [LARGE SCALE GENOMIC DNA]</scope>
    <source>
        <strain evidence="1 2">DSM 45069</strain>
    </source>
</reference>
<dbReference type="OrthoDB" id="4763882at2"/>
<accession>A0A1W9ZL74</accession>
<dbReference type="AlphaFoldDB" id="A0A1W9ZL74"/>
<organism evidence="1 2">
    <name type="scientific">Mycobacterium arosiense ATCC BAA-1401 = DSM 45069</name>
    <dbReference type="NCBI Taxonomy" id="1265311"/>
    <lineage>
        <taxon>Bacteria</taxon>
        <taxon>Bacillati</taxon>
        <taxon>Actinomycetota</taxon>
        <taxon>Actinomycetes</taxon>
        <taxon>Mycobacteriales</taxon>
        <taxon>Mycobacteriaceae</taxon>
        <taxon>Mycobacterium</taxon>
        <taxon>Mycobacterium avium complex (MAC)</taxon>
    </lineage>
</organism>
<evidence type="ECO:0000313" key="1">
    <source>
        <dbReference type="EMBL" id="ORA18084.1"/>
    </source>
</evidence>